<proteinExistence type="predicted"/>
<comment type="caution">
    <text evidence="3">The sequence shown here is derived from an EMBL/GenBank/DDBJ whole genome shotgun (WGS) entry which is preliminary data.</text>
</comment>
<sequence length="114" mass="12337">MSDTTTDVDEATPGGEAPITFYRLQACPYCERVARLLEESELEYQSRFVEPLHSKRDVVKRVAGVRTVPVIVDDRTGVTMAESANIVEYLESTYGTGDSSSPETETGAAAGGDD</sequence>
<evidence type="ECO:0000256" key="1">
    <source>
        <dbReference type="SAM" id="MobiDB-lite"/>
    </source>
</evidence>
<dbReference type="PANTHER" id="PTHR45288:SF1">
    <property type="entry name" value="THIOREDOXIN FAMILY PROTEIN"/>
    <property type="match status" value="1"/>
</dbReference>
<dbReference type="EMBL" id="AOIM01000031">
    <property type="protein sequence ID" value="ELY91354.1"/>
    <property type="molecule type" value="Genomic_DNA"/>
</dbReference>
<dbReference type="InterPro" id="IPR036249">
    <property type="entry name" value="Thioredoxin-like_sf"/>
</dbReference>
<organism evidence="3 4">
    <name type="scientific">Natrialba hulunbeirensis JCM 10989</name>
    <dbReference type="NCBI Taxonomy" id="1227493"/>
    <lineage>
        <taxon>Archaea</taxon>
        <taxon>Methanobacteriati</taxon>
        <taxon>Methanobacteriota</taxon>
        <taxon>Stenosarchaea group</taxon>
        <taxon>Halobacteria</taxon>
        <taxon>Halobacteriales</taxon>
        <taxon>Natrialbaceae</taxon>
        <taxon>Natrialba</taxon>
    </lineage>
</organism>
<dbReference type="PATRIC" id="fig|1227493.4.peg.1978"/>
<dbReference type="RefSeq" id="WP_006653192.1">
    <property type="nucleotide sequence ID" value="NZ_AOIM01000031.1"/>
</dbReference>
<feature type="compositionally biased region" description="Polar residues" evidence="1">
    <location>
        <begin position="93"/>
        <end position="104"/>
    </location>
</feature>
<dbReference type="AlphaFoldDB" id="L9ZYF6"/>
<evidence type="ECO:0000313" key="3">
    <source>
        <dbReference type="EMBL" id="ELY91354.1"/>
    </source>
</evidence>
<protein>
    <submittedName>
        <fullName evidence="3">Glutaredoxin</fullName>
    </submittedName>
</protein>
<dbReference type="STRING" id="1227493.C483_09951"/>
<dbReference type="SUPFAM" id="SSF52833">
    <property type="entry name" value="Thioredoxin-like"/>
    <property type="match status" value="1"/>
</dbReference>
<evidence type="ECO:0000259" key="2">
    <source>
        <dbReference type="PROSITE" id="PS50404"/>
    </source>
</evidence>
<name>L9ZYF6_9EURY</name>
<reference evidence="3 4" key="1">
    <citation type="journal article" date="2014" name="PLoS Genet.">
        <title>Phylogenetically driven sequencing of extremely halophilic archaea reveals strategies for static and dynamic osmo-response.</title>
        <authorList>
            <person name="Becker E.A."/>
            <person name="Seitzer P.M."/>
            <person name="Tritt A."/>
            <person name="Larsen D."/>
            <person name="Krusor M."/>
            <person name="Yao A.I."/>
            <person name="Wu D."/>
            <person name="Madern D."/>
            <person name="Eisen J.A."/>
            <person name="Darling A.E."/>
            <person name="Facciotti M.T."/>
        </authorList>
    </citation>
    <scope>NUCLEOTIDE SEQUENCE [LARGE SCALE GENOMIC DNA]</scope>
    <source>
        <strain evidence="3 4">JCM 10989</strain>
    </source>
</reference>
<dbReference type="OrthoDB" id="73564at2157"/>
<dbReference type="InterPro" id="IPR004045">
    <property type="entry name" value="Glutathione_S-Trfase_N"/>
</dbReference>
<dbReference type="PROSITE" id="PS51354">
    <property type="entry name" value="GLUTAREDOXIN_2"/>
    <property type="match status" value="1"/>
</dbReference>
<evidence type="ECO:0000313" key="4">
    <source>
        <dbReference type="Proteomes" id="UP000011519"/>
    </source>
</evidence>
<dbReference type="PROSITE" id="PS50404">
    <property type="entry name" value="GST_NTER"/>
    <property type="match status" value="1"/>
</dbReference>
<dbReference type="Pfam" id="PF13417">
    <property type="entry name" value="GST_N_3"/>
    <property type="match status" value="1"/>
</dbReference>
<feature type="region of interest" description="Disordered" evidence="1">
    <location>
        <begin position="93"/>
        <end position="114"/>
    </location>
</feature>
<keyword evidence="4" id="KW-1185">Reference proteome</keyword>
<dbReference type="PANTHER" id="PTHR45288">
    <property type="entry name" value="THIOREDOXIN FAMILY PROTEIN"/>
    <property type="match status" value="1"/>
</dbReference>
<feature type="domain" description="GST N-terminal" evidence="2">
    <location>
        <begin position="17"/>
        <end position="98"/>
    </location>
</feature>
<dbReference type="Proteomes" id="UP000011519">
    <property type="component" value="Unassembled WGS sequence"/>
</dbReference>
<accession>L9ZYF6</accession>
<gene>
    <name evidence="3" type="ORF">C483_09951</name>
</gene>
<dbReference type="Gene3D" id="3.40.30.10">
    <property type="entry name" value="Glutaredoxin"/>
    <property type="match status" value="1"/>
</dbReference>